<feature type="chain" id="PRO_5002372521" evidence="2">
    <location>
        <begin position="17"/>
        <end position="262"/>
    </location>
</feature>
<keyword evidence="2" id="KW-0732">Signal</keyword>
<sequence length="262" mass="29597">MYPIFILLFQFPLTTSLASSRRTHFTNFPSPFATTLIHHRSPLSPAGSRSCRHRSGHPPLSLCLPPPSLGAPHSRTPFTVGVSTSQPPEHRRPSSLSSCLLGRRRKREEDKRKKKRKKNKKKRIFLDRPNVELLVVKPGRTKPKVEVLLVAPHASMRMAVGASLFPRPPQHATQFALGLYVILAAPPPLTVVGSLLYFGGNLWYFEDRIIRLSILDLFALDTLEKKDFRVASTVLIDISIAKYVRRMNDYDRNSRMGIDLAD</sequence>
<feature type="compositionally biased region" description="Basic residues" evidence="1">
    <location>
        <begin position="102"/>
        <end position="122"/>
    </location>
</feature>
<dbReference type="EnsemblPlants" id="ORUFI11G21080.1">
    <property type="protein sequence ID" value="ORUFI11G21080.1"/>
    <property type="gene ID" value="ORUFI11G21080"/>
</dbReference>
<accession>A0A0E0RAU5</accession>
<protein>
    <submittedName>
        <fullName evidence="3">Uncharacterized protein</fullName>
    </submittedName>
</protein>
<name>A0A0E0RAU5_ORYRU</name>
<dbReference type="Gramene" id="ORUFI11G21080.1">
    <property type="protein sequence ID" value="ORUFI11G21080.1"/>
    <property type="gene ID" value="ORUFI11G21080"/>
</dbReference>
<evidence type="ECO:0000256" key="2">
    <source>
        <dbReference type="SAM" id="SignalP"/>
    </source>
</evidence>
<evidence type="ECO:0000313" key="3">
    <source>
        <dbReference type="EnsemblPlants" id="ORUFI11G21080.1"/>
    </source>
</evidence>
<proteinExistence type="predicted"/>
<dbReference type="AlphaFoldDB" id="A0A0E0RAU5"/>
<evidence type="ECO:0000256" key="1">
    <source>
        <dbReference type="SAM" id="MobiDB-lite"/>
    </source>
</evidence>
<dbReference type="HOGENOM" id="CLU_082544_0_0_1"/>
<reference evidence="4" key="1">
    <citation type="submission" date="2013-06" db="EMBL/GenBank/DDBJ databases">
        <authorList>
            <person name="Zhao Q."/>
        </authorList>
    </citation>
    <scope>NUCLEOTIDE SEQUENCE</scope>
    <source>
        <strain evidence="4">cv. W1943</strain>
    </source>
</reference>
<dbReference type="Proteomes" id="UP000008022">
    <property type="component" value="Unassembled WGS sequence"/>
</dbReference>
<evidence type="ECO:0000313" key="4">
    <source>
        <dbReference type="Proteomes" id="UP000008022"/>
    </source>
</evidence>
<feature type="region of interest" description="Disordered" evidence="1">
    <location>
        <begin position="39"/>
        <end position="122"/>
    </location>
</feature>
<organism evidence="3 4">
    <name type="scientific">Oryza rufipogon</name>
    <name type="common">Brownbeard rice</name>
    <name type="synonym">Asian wild rice</name>
    <dbReference type="NCBI Taxonomy" id="4529"/>
    <lineage>
        <taxon>Eukaryota</taxon>
        <taxon>Viridiplantae</taxon>
        <taxon>Streptophyta</taxon>
        <taxon>Embryophyta</taxon>
        <taxon>Tracheophyta</taxon>
        <taxon>Spermatophyta</taxon>
        <taxon>Magnoliopsida</taxon>
        <taxon>Liliopsida</taxon>
        <taxon>Poales</taxon>
        <taxon>Poaceae</taxon>
        <taxon>BOP clade</taxon>
        <taxon>Oryzoideae</taxon>
        <taxon>Oryzeae</taxon>
        <taxon>Oryzinae</taxon>
        <taxon>Oryza</taxon>
    </lineage>
</organism>
<reference evidence="3" key="2">
    <citation type="submission" date="2015-06" db="UniProtKB">
        <authorList>
            <consortium name="EnsemblPlants"/>
        </authorList>
    </citation>
    <scope>IDENTIFICATION</scope>
</reference>
<feature type="signal peptide" evidence="2">
    <location>
        <begin position="1"/>
        <end position="16"/>
    </location>
</feature>
<keyword evidence="4" id="KW-1185">Reference proteome</keyword>